<dbReference type="Gene3D" id="3.60.15.10">
    <property type="entry name" value="Ribonuclease Z/Hydroxyacylglutathione hydrolase-like"/>
    <property type="match status" value="1"/>
</dbReference>
<dbReference type="PANTHER" id="PTHR46018">
    <property type="entry name" value="ZINC PHOSPHODIESTERASE ELAC PROTEIN 1"/>
    <property type="match status" value="1"/>
</dbReference>
<feature type="signal peptide" evidence="2">
    <location>
        <begin position="1"/>
        <end position="25"/>
    </location>
</feature>
<dbReference type="InterPro" id="IPR001279">
    <property type="entry name" value="Metallo-B-lactamas"/>
</dbReference>
<evidence type="ECO:0000259" key="3">
    <source>
        <dbReference type="SMART" id="SM00849"/>
    </source>
</evidence>
<evidence type="ECO:0000313" key="4">
    <source>
        <dbReference type="EMBL" id="TPE43797.1"/>
    </source>
</evidence>
<feature type="domain" description="Metallo-beta-lactamase" evidence="3">
    <location>
        <begin position="52"/>
        <end position="253"/>
    </location>
</feature>
<name>A0A501WAF6_9RHOB</name>
<dbReference type="InterPro" id="IPR036866">
    <property type="entry name" value="RibonucZ/Hydroxyglut_hydro"/>
</dbReference>
<dbReference type="EMBL" id="VFRP01000083">
    <property type="protein sequence ID" value="TPE43797.1"/>
    <property type="molecule type" value="Genomic_DNA"/>
</dbReference>
<keyword evidence="2" id="KW-0732">Signal</keyword>
<proteinExistence type="predicted"/>
<dbReference type="RefSeq" id="WP_140456464.1">
    <property type="nucleotide sequence ID" value="NZ_VFRP01000083.1"/>
</dbReference>
<gene>
    <name evidence="4" type="ORF">FJM51_23245</name>
</gene>
<dbReference type="Pfam" id="PF12706">
    <property type="entry name" value="Lactamase_B_2"/>
    <property type="match status" value="1"/>
</dbReference>
<dbReference type="AlphaFoldDB" id="A0A501WAF6"/>
<comment type="caution">
    <text evidence="4">The sequence shown here is derived from an EMBL/GenBank/DDBJ whole genome shotgun (WGS) entry which is preliminary data.</text>
</comment>
<dbReference type="PANTHER" id="PTHR46018:SF2">
    <property type="entry name" value="ZINC PHOSPHODIESTERASE ELAC PROTEIN 1"/>
    <property type="match status" value="1"/>
</dbReference>
<accession>A0A501WAF6</accession>
<dbReference type="SUPFAM" id="SSF56281">
    <property type="entry name" value="Metallo-hydrolase/oxidoreductase"/>
    <property type="match status" value="1"/>
</dbReference>
<feature type="chain" id="PRO_5021389454" evidence="2">
    <location>
        <begin position="26"/>
        <end position="311"/>
    </location>
</feature>
<sequence>MLRMITTLAAAGLAATLTAAAPAMAQDDAQAQDETKVIILGTGTPVPDAERSGPSMAVISGGEAYVFDAGGGMVQRAIEAWQKKGIEELYPTNIKYLFLSHLHSDHTLDYPELAATYWWRRSDRLQAYGPKGLLGMTFGYYAMQATDIGLRTSGNQPMKDPTLYQVDAHEIAEDGIIFDRNGVTVEAFSVNHGDIKPSYGYKITTPDKTIVFSGDTTYSETLAEKAKGVDVLVHEVISEAGWKALTPDWQAYHHSAHTLTSELAQVANTARPKVLVLTHILHYDAPIETARTEVEALYDGPVVLANDLDEF</sequence>
<dbReference type="GO" id="GO:0042781">
    <property type="term" value="F:3'-tRNA processing endoribonuclease activity"/>
    <property type="evidence" value="ECO:0007669"/>
    <property type="project" value="TreeGrafter"/>
</dbReference>
<dbReference type="OrthoDB" id="9803916at2"/>
<evidence type="ECO:0000256" key="1">
    <source>
        <dbReference type="ARBA" id="ARBA00022801"/>
    </source>
</evidence>
<dbReference type="InterPro" id="IPR044094">
    <property type="entry name" value="AtsA-like_MBL-fold"/>
</dbReference>
<organism evidence="4 5">
    <name type="scientific">Amaricoccus solimangrovi</name>
    <dbReference type="NCBI Taxonomy" id="2589815"/>
    <lineage>
        <taxon>Bacteria</taxon>
        <taxon>Pseudomonadati</taxon>
        <taxon>Pseudomonadota</taxon>
        <taxon>Alphaproteobacteria</taxon>
        <taxon>Rhodobacterales</taxon>
        <taxon>Paracoccaceae</taxon>
        <taxon>Amaricoccus</taxon>
    </lineage>
</organism>
<reference evidence="4 5" key="1">
    <citation type="submission" date="2019-06" db="EMBL/GenBank/DDBJ databases">
        <title>A novel bacterium of genus Amaricoccus, isolated from marine sediment.</title>
        <authorList>
            <person name="Huang H."/>
            <person name="Mo K."/>
            <person name="Hu Y."/>
        </authorList>
    </citation>
    <scope>NUCLEOTIDE SEQUENCE [LARGE SCALE GENOMIC DNA]</scope>
    <source>
        <strain evidence="4 5">HB172011</strain>
    </source>
</reference>
<keyword evidence="1 4" id="KW-0378">Hydrolase</keyword>
<keyword evidence="5" id="KW-1185">Reference proteome</keyword>
<dbReference type="CDD" id="cd07719">
    <property type="entry name" value="arylsulfatase_AtsA-like_MBL-fold"/>
    <property type="match status" value="1"/>
</dbReference>
<evidence type="ECO:0000256" key="2">
    <source>
        <dbReference type="SAM" id="SignalP"/>
    </source>
</evidence>
<evidence type="ECO:0000313" key="5">
    <source>
        <dbReference type="Proteomes" id="UP000319255"/>
    </source>
</evidence>
<dbReference type="SMART" id="SM00849">
    <property type="entry name" value="Lactamase_B"/>
    <property type="match status" value="1"/>
</dbReference>
<dbReference type="Proteomes" id="UP000319255">
    <property type="component" value="Unassembled WGS sequence"/>
</dbReference>
<protein>
    <submittedName>
        <fullName evidence="4">MBL fold metallo-hydrolase</fullName>
    </submittedName>
</protein>